<proteinExistence type="predicted"/>
<keyword evidence="1" id="KW-1133">Transmembrane helix</keyword>
<evidence type="ECO:0000313" key="3">
    <source>
        <dbReference type="Proteomes" id="UP000184148"/>
    </source>
</evidence>
<evidence type="ECO:0000313" key="2">
    <source>
        <dbReference type="EMBL" id="SHE51281.1"/>
    </source>
</evidence>
<name>A0A1M4U3A5_9FIRM</name>
<dbReference type="AlphaFoldDB" id="A0A1M4U3A5"/>
<keyword evidence="1" id="KW-0812">Transmembrane</keyword>
<protein>
    <submittedName>
        <fullName evidence="2">Putative membrane protein</fullName>
    </submittedName>
</protein>
<reference evidence="3" key="1">
    <citation type="submission" date="2016-11" db="EMBL/GenBank/DDBJ databases">
        <authorList>
            <person name="Varghese N."/>
            <person name="Submissions S."/>
        </authorList>
    </citation>
    <scope>NUCLEOTIDE SEQUENCE [LARGE SCALE GENOMIC DNA]</scope>
    <source>
        <strain evidence="3">DSM 12395</strain>
    </source>
</reference>
<dbReference type="STRING" id="1121429.SAMN02745133_00568"/>
<feature type="transmembrane region" description="Helical" evidence="1">
    <location>
        <begin position="12"/>
        <end position="34"/>
    </location>
</feature>
<keyword evidence="3" id="KW-1185">Reference proteome</keyword>
<accession>A0A1M4U3A5</accession>
<organism evidence="2 3">
    <name type="scientific">Desulforamulus putei DSM 12395</name>
    <dbReference type="NCBI Taxonomy" id="1121429"/>
    <lineage>
        <taxon>Bacteria</taxon>
        <taxon>Bacillati</taxon>
        <taxon>Bacillota</taxon>
        <taxon>Clostridia</taxon>
        <taxon>Eubacteriales</taxon>
        <taxon>Peptococcaceae</taxon>
        <taxon>Desulforamulus</taxon>
    </lineage>
</organism>
<dbReference type="RefSeq" id="WP_073235404.1">
    <property type="nucleotide sequence ID" value="NZ_FQUY01000002.1"/>
</dbReference>
<sequence length="76" mass="8247">MMMTFAGGITGFLWSLVMILGMALPVILVIWALLAIGERATGRKTGGTAPQEILKTRLAKGEISLDDFQRIRGQIT</sequence>
<gene>
    <name evidence="2" type="ORF">SAMN02745133_00568</name>
</gene>
<dbReference type="EMBL" id="FQUY01000002">
    <property type="protein sequence ID" value="SHE51281.1"/>
    <property type="molecule type" value="Genomic_DNA"/>
</dbReference>
<dbReference type="Proteomes" id="UP000184148">
    <property type="component" value="Unassembled WGS sequence"/>
</dbReference>
<dbReference type="OrthoDB" id="1787194at2"/>
<keyword evidence="1" id="KW-0472">Membrane</keyword>
<evidence type="ECO:0000256" key="1">
    <source>
        <dbReference type="SAM" id="Phobius"/>
    </source>
</evidence>